<evidence type="ECO:0000259" key="7">
    <source>
        <dbReference type="PROSITE" id="PS50928"/>
    </source>
</evidence>
<evidence type="ECO:0000256" key="6">
    <source>
        <dbReference type="SAM" id="MobiDB-lite"/>
    </source>
</evidence>
<dbReference type="InterPro" id="IPR035906">
    <property type="entry name" value="MetI-like_sf"/>
</dbReference>
<keyword evidence="3 5" id="KW-1133">Transmembrane helix</keyword>
<feature type="transmembrane region" description="Helical" evidence="5">
    <location>
        <begin position="26"/>
        <end position="48"/>
    </location>
</feature>
<feature type="domain" description="ABC transmembrane type-1" evidence="7">
    <location>
        <begin position="86"/>
        <end position="292"/>
    </location>
</feature>
<keyword evidence="4 5" id="KW-0472">Membrane</keyword>
<accession>A0A2W5TY73</accession>
<dbReference type="PROSITE" id="PS50928">
    <property type="entry name" value="ABC_TM1"/>
    <property type="match status" value="1"/>
</dbReference>
<dbReference type="Proteomes" id="UP000248975">
    <property type="component" value="Unassembled WGS sequence"/>
</dbReference>
<organism evidence="8 9">
    <name type="scientific">Cereibacter sphaeroides</name>
    <name type="common">Rhodobacter sphaeroides</name>
    <dbReference type="NCBI Taxonomy" id="1063"/>
    <lineage>
        <taxon>Bacteria</taxon>
        <taxon>Pseudomonadati</taxon>
        <taxon>Pseudomonadota</taxon>
        <taxon>Alphaproteobacteria</taxon>
        <taxon>Rhodobacterales</taxon>
        <taxon>Paracoccaceae</taxon>
        <taxon>Cereibacter</taxon>
    </lineage>
</organism>
<keyword evidence="5" id="KW-0813">Transport</keyword>
<dbReference type="InterPro" id="IPR000515">
    <property type="entry name" value="MetI-like"/>
</dbReference>
<dbReference type="AlphaFoldDB" id="A0A2W5TY73"/>
<dbReference type="PANTHER" id="PTHR43759">
    <property type="entry name" value="TREHALOSE TRANSPORT SYSTEM PERMEASE PROTEIN SUGA"/>
    <property type="match status" value="1"/>
</dbReference>
<name>A0A2W5TY73_CERSP</name>
<dbReference type="GO" id="GO:0055085">
    <property type="term" value="P:transmembrane transport"/>
    <property type="evidence" value="ECO:0007669"/>
    <property type="project" value="InterPro"/>
</dbReference>
<dbReference type="EMBL" id="QFQS01000006">
    <property type="protein sequence ID" value="PZQ95723.1"/>
    <property type="molecule type" value="Genomic_DNA"/>
</dbReference>
<dbReference type="Pfam" id="PF00528">
    <property type="entry name" value="BPD_transp_1"/>
    <property type="match status" value="1"/>
</dbReference>
<dbReference type="SUPFAM" id="SSF161098">
    <property type="entry name" value="MetI-like"/>
    <property type="match status" value="1"/>
</dbReference>
<evidence type="ECO:0000256" key="4">
    <source>
        <dbReference type="ARBA" id="ARBA00023136"/>
    </source>
</evidence>
<dbReference type="CDD" id="cd06261">
    <property type="entry name" value="TM_PBP2"/>
    <property type="match status" value="1"/>
</dbReference>
<protein>
    <submittedName>
        <fullName evidence="8">ABC transporter permease</fullName>
    </submittedName>
</protein>
<dbReference type="SUPFAM" id="SSF160964">
    <property type="entry name" value="MalF N-terminal region-like"/>
    <property type="match status" value="1"/>
</dbReference>
<comment type="caution">
    <text evidence="8">The sequence shown here is derived from an EMBL/GenBank/DDBJ whole genome shotgun (WGS) entry which is preliminary data.</text>
</comment>
<sequence length="302" mass="34076">MAHAPSDALAAQSPPRRSRGMSDLSIRNLFIIPTIVFLIVFNIFPLIYSLGYSFTDFRASTNEPAKFVGLANYRTLLSDEFIWRNFTITAKYVLISVTGQVIVGFGIAMLLNREIPYKGLLTTLLLLPMMLSMAVVGLFWKLLYDPSFGIINYAFGLGTFEWLANPDMALWAIALVDIWMWAPFVMLLSLAGLSAVPKHLYEAAAIDRASGLYTFFRITLPLVAPILMIAIIFRTMEAFKTFDLAYILTSQPTTELISIRLYKMAFQEWQTGLSSALAYIVLIMVLAITNIYIKYLNKVKER</sequence>
<evidence type="ECO:0000256" key="5">
    <source>
        <dbReference type="RuleBase" id="RU363032"/>
    </source>
</evidence>
<feature type="transmembrane region" description="Helical" evidence="5">
    <location>
        <begin position="92"/>
        <end position="112"/>
    </location>
</feature>
<evidence type="ECO:0000313" key="9">
    <source>
        <dbReference type="Proteomes" id="UP000248975"/>
    </source>
</evidence>
<comment type="similarity">
    <text evidence="5">Belongs to the binding-protein-dependent transport system permease family.</text>
</comment>
<evidence type="ECO:0000256" key="2">
    <source>
        <dbReference type="ARBA" id="ARBA00022692"/>
    </source>
</evidence>
<feature type="transmembrane region" description="Helical" evidence="5">
    <location>
        <begin position="168"/>
        <end position="193"/>
    </location>
</feature>
<keyword evidence="2 5" id="KW-0812">Transmembrane</keyword>
<comment type="subcellular location">
    <subcellularLocation>
        <location evidence="1 5">Cell membrane</location>
        <topology evidence="1 5">Multi-pass membrane protein</topology>
    </subcellularLocation>
</comment>
<dbReference type="PANTHER" id="PTHR43759:SF1">
    <property type="entry name" value="GLUCOSE IMPORT SYSTEM PERMEASE PROTEIN GLCT"/>
    <property type="match status" value="1"/>
</dbReference>
<dbReference type="Gene3D" id="1.10.3720.10">
    <property type="entry name" value="MetI-like"/>
    <property type="match status" value="1"/>
</dbReference>
<feature type="region of interest" description="Disordered" evidence="6">
    <location>
        <begin position="1"/>
        <end position="20"/>
    </location>
</feature>
<reference evidence="8 9" key="1">
    <citation type="submission" date="2017-08" db="EMBL/GenBank/DDBJ databases">
        <title>Infants hospitalized years apart are colonized by the same room-sourced microbial strains.</title>
        <authorList>
            <person name="Brooks B."/>
            <person name="Olm M.R."/>
            <person name="Firek B.A."/>
            <person name="Baker R."/>
            <person name="Thomas B.C."/>
            <person name="Morowitz M.J."/>
            <person name="Banfield J.F."/>
        </authorList>
    </citation>
    <scope>NUCLEOTIDE SEQUENCE [LARGE SCALE GENOMIC DNA]</scope>
    <source>
        <strain evidence="8">S2_003_000_R2_11</strain>
    </source>
</reference>
<gene>
    <name evidence="8" type="ORF">DI533_18550</name>
</gene>
<dbReference type="GO" id="GO:0005886">
    <property type="term" value="C:plasma membrane"/>
    <property type="evidence" value="ECO:0007669"/>
    <property type="project" value="UniProtKB-SubCell"/>
</dbReference>
<evidence type="ECO:0000256" key="3">
    <source>
        <dbReference type="ARBA" id="ARBA00022989"/>
    </source>
</evidence>
<feature type="transmembrane region" description="Helical" evidence="5">
    <location>
        <begin position="119"/>
        <end position="140"/>
    </location>
</feature>
<evidence type="ECO:0000256" key="1">
    <source>
        <dbReference type="ARBA" id="ARBA00004651"/>
    </source>
</evidence>
<feature type="transmembrane region" description="Helical" evidence="5">
    <location>
        <begin position="276"/>
        <end position="293"/>
    </location>
</feature>
<evidence type="ECO:0000313" key="8">
    <source>
        <dbReference type="EMBL" id="PZQ95723.1"/>
    </source>
</evidence>
<dbReference type="InterPro" id="IPR052730">
    <property type="entry name" value="Sugar_ABC_transporter"/>
</dbReference>
<feature type="transmembrane region" description="Helical" evidence="5">
    <location>
        <begin position="214"/>
        <end position="233"/>
    </location>
</feature>
<proteinExistence type="inferred from homology"/>